<dbReference type="AlphaFoldDB" id="A0A8J3TIH9"/>
<accession>A0A8J3TIH9</accession>
<feature type="chain" id="PRO_5035166775" description="Lactococcin 972 family bacteriocin" evidence="1">
    <location>
        <begin position="30"/>
        <end position="124"/>
    </location>
</feature>
<feature type="signal peptide" evidence="1">
    <location>
        <begin position="1"/>
        <end position="29"/>
    </location>
</feature>
<evidence type="ECO:0000313" key="2">
    <source>
        <dbReference type="EMBL" id="GII26231.1"/>
    </source>
</evidence>
<keyword evidence="3" id="KW-1185">Reference proteome</keyword>
<name>A0A8J3TIH9_9ACTN</name>
<evidence type="ECO:0000256" key="1">
    <source>
        <dbReference type="SAM" id="SignalP"/>
    </source>
</evidence>
<keyword evidence="1" id="KW-0732">Signal</keyword>
<evidence type="ECO:0000313" key="3">
    <source>
        <dbReference type="Proteomes" id="UP000599074"/>
    </source>
</evidence>
<protein>
    <recommendedName>
        <fullName evidence="4">Lactococcin 972 family bacteriocin</fullName>
    </recommendedName>
</protein>
<dbReference type="RefSeq" id="WP_168118027.1">
    <property type="nucleotide sequence ID" value="NZ_BOON01000070.1"/>
</dbReference>
<gene>
    <name evidence="2" type="ORF">Pme01_58280</name>
</gene>
<dbReference type="Proteomes" id="UP000599074">
    <property type="component" value="Unassembled WGS sequence"/>
</dbReference>
<dbReference type="EMBL" id="BOON01000070">
    <property type="protein sequence ID" value="GII26231.1"/>
    <property type="molecule type" value="Genomic_DNA"/>
</dbReference>
<organism evidence="2 3">
    <name type="scientific">Planosporangium mesophilum</name>
    <dbReference type="NCBI Taxonomy" id="689768"/>
    <lineage>
        <taxon>Bacteria</taxon>
        <taxon>Bacillati</taxon>
        <taxon>Actinomycetota</taxon>
        <taxon>Actinomycetes</taxon>
        <taxon>Micromonosporales</taxon>
        <taxon>Micromonosporaceae</taxon>
        <taxon>Planosporangium</taxon>
    </lineage>
</organism>
<evidence type="ECO:0008006" key="4">
    <source>
        <dbReference type="Google" id="ProtNLM"/>
    </source>
</evidence>
<proteinExistence type="predicted"/>
<comment type="caution">
    <text evidence="2">The sequence shown here is derived from an EMBL/GenBank/DDBJ whole genome shotgun (WGS) entry which is preliminary data.</text>
</comment>
<reference evidence="2" key="1">
    <citation type="submission" date="2021-01" db="EMBL/GenBank/DDBJ databases">
        <title>Whole genome shotgun sequence of Planosporangium mesophilum NBRC 109066.</title>
        <authorList>
            <person name="Komaki H."/>
            <person name="Tamura T."/>
        </authorList>
    </citation>
    <scope>NUCLEOTIDE SEQUENCE</scope>
    <source>
        <strain evidence="2">NBRC 109066</strain>
    </source>
</reference>
<sequence length="124" mass="13436">MLHRAAKLAAATGIALVMLLGFTPGSAFASEVKFWDGNTKFNEMKYSPELQSPTGGRSYSPGTGMTAWIYTYDIGGRVLFQASAATGAATMTHPRQYNAFSGCKWNRPGPEISGSGRMQCWYSH</sequence>